<sequence length="101" mass="11257">MDISSRLIALREARKMSKNQLAQKSGLAQSFISAIEAGKKQPTVDSLSRICRALGITLADFFSQDSQDIPAHLWPLIEAARDLSPEQVEVLVQVARHMKRK</sequence>
<dbReference type="CDD" id="cd00093">
    <property type="entry name" value="HTH_XRE"/>
    <property type="match status" value="1"/>
</dbReference>
<dbReference type="STRING" id="1121432.SAMN02745219_03019"/>
<dbReference type="OrthoDB" id="1684348at2"/>
<evidence type="ECO:0000313" key="3">
    <source>
        <dbReference type="EMBL" id="SHJ64614.1"/>
    </source>
</evidence>
<dbReference type="GO" id="GO:0003700">
    <property type="term" value="F:DNA-binding transcription factor activity"/>
    <property type="evidence" value="ECO:0007669"/>
    <property type="project" value="TreeGrafter"/>
</dbReference>
<dbReference type="Gene3D" id="1.10.260.40">
    <property type="entry name" value="lambda repressor-like DNA-binding domains"/>
    <property type="match status" value="1"/>
</dbReference>
<evidence type="ECO:0000259" key="2">
    <source>
        <dbReference type="PROSITE" id="PS50943"/>
    </source>
</evidence>
<keyword evidence="1 3" id="KW-0238">DNA-binding</keyword>
<dbReference type="Pfam" id="PF01381">
    <property type="entry name" value="HTH_3"/>
    <property type="match status" value="1"/>
</dbReference>
<dbReference type="InterPro" id="IPR001387">
    <property type="entry name" value="Cro/C1-type_HTH"/>
</dbReference>
<dbReference type="AlphaFoldDB" id="A0A1M6L0F4"/>
<dbReference type="GO" id="GO:0003677">
    <property type="term" value="F:DNA binding"/>
    <property type="evidence" value="ECO:0007669"/>
    <property type="project" value="UniProtKB-KW"/>
</dbReference>
<accession>A0A1M6L0F4</accession>
<keyword evidence="4" id="KW-1185">Reference proteome</keyword>
<evidence type="ECO:0000313" key="4">
    <source>
        <dbReference type="Proteomes" id="UP000184529"/>
    </source>
</evidence>
<organism evidence="3 4">
    <name type="scientific">Desulfofundulus thermosubterraneus DSM 16057</name>
    <dbReference type="NCBI Taxonomy" id="1121432"/>
    <lineage>
        <taxon>Bacteria</taxon>
        <taxon>Bacillati</taxon>
        <taxon>Bacillota</taxon>
        <taxon>Clostridia</taxon>
        <taxon>Eubacteriales</taxon>
        <taxon>Peptococcaceae</taxon>
        <taxon>Desulfofundulus</taxon>
    </lineage>
</organism>
<dbReference type="InterPro" id="IPR050807">
    <property type="entry name" value="TransReg_Diox_bact_type"/>
</dbReference>
<proteinExistence type="predicted"/>
<dbReference type="RefSeq" id="WP_072870860.1">
    <property type="nucleotide sequence ID" value="NZ_FQZM01000046.1"/>
</dbReference>
<dbReference type="EMBL" id="FQZM01000046">
    <property type="protein sequence ID" value="SHJ64614.1"/>
    <property type="molecule type" value="Genomic_DNA"/>
</dbReference>
<dbReference type="GO" id="GO:0005829">
    <property type="term" value="C:cytosol"/>
    <property type="evidence" value="ECO:0007669"/>
    <property type="project" value="TreeGrafter"/>
</dbReference>
<dbReference type="Proteomes" id="UP000184529">
    <property type="component" value="Unassembled WGS sequence"/>
</dbReference>
<dbReference type="SMART" id="SM00530">
    <property type="entry name" value="HTH_XRE"/>
    <property type="match status" value="1"/>
</dbReference>
<dbReference type="PANTHER" id="PTHR46797">
    <property type="entry name" value="HTH-TYPE TRANSCRIPTIONAL REGULATOR"/>
    <property type="match status" value="1"/>
</dbReference>
<dbReference type="SUPFAM" id="SSF47413">
    <property type="entry name" value="lambda repressor-like DNA-binding domains"/>
    <property type="match status" value="1"/>
</dbReference>
<dbReference type="PROSITE" id="PS50943">
    <property type="entry name" value="HTH_CROC1"/>
    <property type="match status" value="1"/>
</dbReference>
<gene>
    <name evidence="3" type="ORF">SAMN02745219_03019</name>
</gene>
<dbReference type="PANTHER" id="PTHR46797:SF1">
    <property type="entry name" value="METHYLPHOSPHONATE SYNTHASE"/>
    <property type="match status" value="1"/>
</dbReference>
<reference evidence="4" key="1">
    <citation type="submission" date="2016-11" db="EMBL/GenBank/DDBJ databases">
        <authorList>
            <person name="Varghese N."/>
            <person name="Submissions S."/>
        </authorList>
    </citation>
    <scope>NUCLEOTIDE SEQUENCE [LARGE SCALE GENOMIC DNA]</scope>
    <source>
        <strain evidence="4">DSM 16057</strain>
    </source>
</reference>
<feature type="domain" description="HTH cro/C1-type" evidence="2">
    <location>
        <begin position="7"/>
        <end position="61"/>
    </location>
</feature>
<evidence type="ECO:0000256" key="1">
    <source>
        <dbReference type="ARBA" id="ARBA00023125"/>
    </source>
</evidence>
<name>A0A1M6L0F4_9FIRM</name>
<protein>
    <submittedName>
        <fullName evidence="3">DNA-binding transcriptional regulator, XRE-family HTH domain</fullName>
    </submittedName>
</protein>
<dbReference type="InterPro" id="IPR010982">
    <property type="entry name" value="Lambda_DNA-bd_dom_sf"/>
</dbReference>